<evidence type="ECO:0000313" key="2">
    <source>
        <dbReference type="Proteomes" id="UP000754883"/>
    </source>
</evidence>
<dbReference type="EMBL" id="CABFNO020001379">
    <property type="protein sequence ID" value="CAG9984085.1"/>
    <property type="molecule type" value="Genomic_DNA"/>
</dbReference>
<dbReference type="OrthoDB" id="3915838at2759"/>
<reference evidence="1 2" key="2">
    <citation type="submission" date="2021-10" db="EMBL/GenBank/DDBJ databases">
        <authorList>
            <person name="Piombo E."/>
        </authorList>
    </citation>
    <scope>NUCLEOTIDE SEQUENCE [LARGE SCALE GENOMIC DNA]</scope>
</reference>
<accession>A0A9N9UE31</accession>
<proteinExistence type="predicted"/>
<protein>
    <recommendedName>
        <fullName evidence="3">SGNH hydrolase-type esterase domain-containing protein</fullName>
    </recommendedName>
</protein>
<sequence length="70" mass="7881">MQERKLNLVLINCGTNDADVGNNQDIPGTRRRMEDVLEFLYSNMTDVTIILSTLIPHKDTANANVTLIIH</sequence>
<name>A0A9N9UE31_9HYPO</name>
<evidence type="ECO:0000313" key="1">
    <source>
        <dbReference type="EMBL" id="CAG9984085.1"/>
    </source>
</evidence>
<comment type="caution">
    <text evidence="1">The sequence shown here is derived from an EMBL/GenBank/DDBJ whole genome shotgun (WGS) entry which is preliminary data.</text>
</comment>
<reference evidence="2" key="1">
    <citation type="submission" date="2019-06" db="EMBL/GenBank/DDBJ databases">
        <authorList>
            <person name="Broberg M."/>
        </authorList>
    </citation>
    <scope>NUCLEOTIDE SEQUENCE [LARGE SCALE GENOMIC DNA]</scope>
</reference>
<keyword evidence="2" id="KW-1185">Reference proteome</keyword>
<dbReference type="AlphaFoldDB" id="A0A9N9UE31"/>
<feature type="non-terminal residue" evidence="1">
    <location>
        <position position="70"/>
    </location>
</feature>
<dbReference type="Proteomes" id="UP000754883">
    <property type="component" value="Unassembled WGS sequence"/>
</dbReference>
<dbReference type="InterPro" id="IPR036514">
    <property type="entry name" value="SGNH_hydro_sf"/>
</dbReference>
<evidence type="ECO:0008006" key="3">
    <source>
        <dbReference type="Google" id="ProtNLM"/>
    </source>
</evidence>
<gene>
    <name evidence="1" type="ORF">CBYS24578_00008585</name>
</gene>
<organism evidence="1 2">
    <name type="scientific">Clonostachys byssicola</name>
    <dbReference type="NCBI Taxonomy" id="160290"/>
    <lineage>
        <taxon>Eukaryota</taxon>
        <taxon>Fungi</taxon>
        <taxon>Dikarya</taxon>
        <taxon>Ascomycota</taxon>
        <taxon>Pezizomycotina</taxon>
        <taxon>Sordariomycetes</taxon>
        <taxon>Hypocreomycetidae</taxon>
        <taxon>Hypocreales</taxon>
        <taxon>Bionectriaceae</taxon>
        <taxon>Clonostachys</taxon>
    </lineage>
</organism>
<dbReference type="SUPFAM" id="SSF52266">
    <property type="entry name" value="SGNH hydrolase"/>
    <property type="match status" value="1"/>
</dbReference>
<dbReference type="Gene3D" id="3.40.50.1110">
    <property type="entry name" value="SGNH hydrolase"/>
    <property type="match status" value="1"/>
</dbReference>